<organism evidence="1 2">
    <name type="scientific">Arctium lappa</name>
    <name type="common">Greater burdock</name>
    <name type="synonym">Lappa major</name>
    <dbReference type="NCBI Taxonomy" id="4217"/>
    <lineage>
        <taxon>Eukaryota</taxon>
        <taxon>Viridiplantae</taxon>
        <taxon>Streptophyta</taxon>
        <taxon>Embryophyta</taxon>
        <taxon>Tracheophyta</taxon>
        <taxon>Spermatophyta</taxon>
        <taxon>Magnoliopsida</taxon>
        <taxon>eudicotyledons</taxon>
        <taxon>Gunneridae</taxon>
        <taxon>Pentapetalae</taxon>
        <taxon>asterids</taxon>
        <taxon>campanulids</taxon>
        <taxon>Asterales</taxon>
        <taxon>Asteraceae</taxon>
        <taxon>Carduoideae</taxon>
        <taxon>Cardueae</taxon>
        <taxon>Arctiinae</taxon>
        <taxon>Arctium</taxon>
    </lineage>
</organism>
<evidence type="ECO:0000313" key="2">
    <source>
        <dbReference type="Proteomes" id="UP001055879"/>
    </source>
</evidence>
<sequence>MMWKKISPTKMRILSYQKDDTGDFTTKLDTFDLVSSVDKGNEKEKGGSSSQDVNMHYPSSHGKGNEDNSMISLRNLDEHHESPKNDESQGSTWKPDTGANHHATPDLSSLDNSEAYFGRVYTHYPPNGTQ</sequence>
<proteinExistence type="predicted"/>
<protein>
    <submittedName>
        <fullName evidence="1">Uncharacterized protein</fullName>
    </submittedName>
</protein>
<keyword evidence="2" id="KW-1185">Reference proteome</keyword>
<accession>A0ACB9FN84</accession>
<name>A0ACB9FN84_ARCLA</name>
<gene>
    <name evidence="1" type="ORF">L6452_03437</name>
</gene>
<dbReference type="EMBL" id="CM042047">
    <property type="protein sequence ID" value="KAI3772255.1"/>
    <property type="molecule type" value="Genomic_DNA"/>
</dbReference>
<reference evidence="2" key="1">
    <citation type="journal article" date="2022" name="Mol. Ecol. Resour.">
        <title>The genomes of chicory, endive, great burdock and yacon provide insights into Asteraceae palaeo-polyploidization history and plant inulin production.</title>
        <authorList>
            <person name="Fan W."/>
            <person name="Wang S."/>
            <person name="Wang H."/>
            <person name="Wang A."/>
            <person name="Jiang F."/>
            <person name="Liu H."/>
            <person name="Zhao H."/>
            <person name="Xu D."/>
            <person name="Zhang Y."/>
        </authorList>
    </citation>
    <scope>NUCLEOTIDE SEQUENCE [LARGE SCALE GENOMIC DNA]</scope>
    <source>
        <strain evidence="2">cv. Niubang</strain>
    </source>
</reference>
<evidence type="ECO:0000313" key="1">
    <source>
        <dbReference type="EMBL" id="KAI3772255.1"/>
    </source>
</evidence>
<comment type="caution">
    <text evidence="1">The sequence shown here is derived from an EMBL/GenBank/DDBJ whole genome shotgun (WGS) entry which is preliminary data.</text>
</comment>
<dbReference type="Proteomes" id="UP001055879">
    <property type="component" value="Linkage Group LG01"/>
</dbReference>
<reference evidence="1 2" key="2">
    <citation type="journal article" date="2022" name="Mol. Ecol. Resour.">
        <title>The genomes of chicory, endive, great burdock and yacon provide insights into Asteraceae paleo-polyploidization history and plant inulin production.</title>
        <authorList>
            <person name="Fan W."/>
            <person name="Wang S."/>
            <person name="Wang H."/>
            <person name="Wang A."/>
            <person name="Jiang F."/>
            <person name="Liu H."/>
            <person name="Zhao H."/>
            <person name="Xu D."/>
            <person name="Zhang Y."/>
        </authorList>
    </citation>
    <scope>NUCLEOTIDE SEQUENCE [LARGE SCALE GENOMIC DNA]</scope>
    <source>
        <strain evidence="2">cv. Niubang</strain>
    </source>
</reference>